<name>X6M017_RETFI</name>
<sequence length="387" mass="44134">MDNDTKQRITFAIQSLLGKNSVSEQVQTAVFSKECRRSFGMMLQRRRSDEEKKREESHASEDSTSKVVQFDTMINLRPLKGLEFYEFDEDDALNVRKAVGNKQKEDNLRTRLGRIHQLTGFSDPVYAEACVTVHQFDIVLDFLIVNNTSKTLQNLALELHTSGDLKLVEKPAKVTLAANASIKIQASIKVSSTENGVIFGNIVYDTTGATTDKNIVVMNCIHMDIMDYVQPAPCSEQKFREMWVEFEWENKVPVNTDIRDLHEYLDHISKITNMLLLTPTDTFGKDCQYMAANLHAKSIFGEHALMNVSIEVKYDKEKANEGSRDEVEDHSDQDMEQPRQSDKPKEEEKKWGKIKRKVIGHIRIRCKSQGIALSLGEKITNKQKKAS</sequence>
<dbReference type="GO" id="GO:0000139">
    <property type="term" value="C:Golgi membrane"/>
    <property type="evidence" value="ECO:0007669"/>
    <property type="project" value="UniProtKB-SubCell"/>
</dbReference>
<evidence type="ECO:0000256" key="8">
    <source>
        <dbReference type="ARBA" id="ARBA00023034"/>
    </source>
</evidence>
<feature type="region of interest" description="Disordered" evidence="11">
    <location>
        <begin position="317"/>
        <end position="352"/>
    </location>
</feature>
<evidence type="ECO:0000256" key="11">
    <source>
        <dbReference type="SAM" id="MobiDB-lite"/>
    </source>
</evidence>
<gene>
    <name evidence="14" type="ORF">RFI_29881</name>
</gene>
<keyword evidence="7" id="KW-0653">Protein transport</keyword>
<dbReference type="GO" id="GO:0030126">
    <property type="term" value="C:COPI vesicle coat"/>
    <property type="evidence" value="ECO:0007669"/>
    <property type="project" value="InterPro"/>
</dbReference>
<keyword evidence="8" id="KW-0333">Golgi apparatus</keyword>
<evidence type="ECO:0000256" key="10">
    <source>
        <dbReference type="ARBA" id="ARBA00023329"/>
    </source>
</evidence>
<keyword evidence="6" id="KW-0931">ER-Golgi transport</keyword>
<keyword evidence="9" id="KW-0472">Membrane</keyword>
<evidence type="ECO:0000313" key="14">
    <source>
        <dbReference type="EMBL" id="ETO07513.1"/>
    </source>
</evidence>
<dbReference type="InterPro" id="IPR029446">
    <property type="entry name" value="COPB1_appendage_platform_dom"/>
</dbReference>
<dbReference type="Pfam" id="PF07718">
    <property type="entry name" value="Coatamer_beta_C"/>
    <property type="match status" value="1"/>
</dbReference>
<evidence type="ECO:0000256" key="3">
    <source>
        <dbReference type="ARBA" id="ARBA00022448"/>
    </source>
</evidence>
<feature type="domain" description="Coatomer beta subunit C-terminal" evidence="12">
    <location>
        <begin position="71"/>
        <end position="205"/>
    </location>
</feature>
<accession>X6M017</accession>
<feature type="domain" description="Coatomer beta subunit appendage platform" evidence="13">
    <location>
        <begin position="212"/>
        <end position="316"/>
    </location>
</feature>
<organism evidence="14 15">
    <name type="scientific">Reticulomyxa filosa</name>
    <dbReference type="NCBI Taxonomy" id="46433"/>
    <lineage>
        <taxon>Eukaryota</taxon>
        <taxon>Sar</taxon>
        <taxon>Rhizaria</taxon>
        <taxon>Retaria</taxon>
        <taxon>Foraminifera</taxon>
        <taxon>Monothalamids</taxon>
        <taxon>Reticulomyxidae</taxon>
        <taxon>Reticulomyxa</taxon>
    </lineage>
</organism>
<dbReference type="InterPro" id="IPR016460">
    <property type="entry name" value="COPB1"/>
</dbReference>
<dbReference type="GO" id="GO:0005198">
    <property type="term" value="F:structural molecule activity"/>
    <property type="evidence" value="ECO:0007669"/>
    <property type="project" value="InterPro"/>
</dbReference>
<dbReference type="Pfam" id="PF14806">
    <property type="entry name" value="Coatomer_b_Cpla"/>
    <property type="match status" value="1"/>
</dbReference>
<keyword evidence="4" id="KW-0963">Cytoplasm</keyword>
<dbReference type="PANTHER" id="PTHR10635">
    <property type="entry name" value="COATOMER SUBUNIT BETA"/>
    <property type="match status" value="1"/>
</dbReference>
<keyword evidence="5" id="KW-0677">Repeat</keyword>
<dbReference type="EMBL" id="ASPP01026096">
    <property type="protein sequence ID" value="ETO07513.1"/>
    <property type="molecule type" value="Genomic_DNA"/>
</dbReference>
<evidence type="ECO:0000256" key="4">
    <source>
        <dbReference type="ARBA" id="ARBA00022490"/>
    </source>
</evidence>
<proteinExistence type="predicted"/>
<feature type="region of interest" description="Disordered" evidence="11">
    <location>
        <begin position="42"/>
        <end position="64"/>
    </location>
</feature>
<evidence type="ECO:0000256" key="6">
    <source>
        <dbReference type="ARBA" id="ARBA00022892"/>
    </source>
</evidence>
<dbReference type="GO" id="GO:0006891">
    <property type="term" value="P:intra-Golgi vesicle-mediated transport"/>
    <property type="evidence" value="ECO:0007669"/>
    <property type="project" value="TreeGrafter"/>
</dbReference>
<evidence type="ECO:0000259" key="13">
    <source>
        <dbReference type="Pfam" id="PF14806"/>
    </source>
</evidence>
<keyword evidence="3" id="KW-0813">Transport</keyword>
<dbReference type="InterPro" id="IPR011710">
    <property type="entry name" value="Coatomer_bsu_C"/>
</dbReference>
<reference evidence="14 15" key="1">
    <citation type="journal article" date="2013" name="Curr. Biol.">
        <title>The Genome of the Foraminiferan Reticulomyxa filosa.</title>
        <authorList>
            <person name="Glockner G."/>
            <person name="Hulsmann N."/>
            <person name="Schleicher M."/>
            <person name="Noegel A.A."/>
            <person name="Eichinger L."/>
            <person name="Gallinger C."/>
            <person name="Pawlowski J."/>
            <person name="Sierra R."/>
            <person name="Euteneuer U."/>
            <person name="Pillet L."/>
            <person name="Moustafa A."/>
            <person name="Platzer M."/>
            <person name="Groth M."/>
            <person name="Szafranski K."/>
            <person name="Schliwa M."/>
        </authorList>
    </citation>
    <scope>NUCLEOTIDE SEQUENCE [LARGE SCALE GENOMIC DNA]</scope>
</reference>
<evidence type="ECO:0000256" key="1">
    <source>
        <dbReference type="ARBA" id="ARBA00004255"/>
    </source>
</evidence>
<comment type="caution">
    <text evidence="14">The sequence shown here is derived from an EMBL/GenBank/DDBJ whole genome shotgun (WGS) entry which is preliminary data.</text>
</comment>
<evidence type="ECO:0000256" key="2">
    <source>
        <dbReference type="ARBA" id="ARBA00004347"/>
    </source>
</evidence>
<dbReference type="PANTHER" id="PTHR10635:SF0">
    <property type="entry name" value="COATOMER SUBUNIT BETA"/>
    <property type="match status" value="1"/>
</dbReference>
<keyword evidence="10" id="KW-0968">Cytoplasmic vesicle</keyword>
<dbReference type="OrthoDB" id="10261439at2759"/>
<evidence type="ECO:0000313" key="15">
    <source>
        <dbReference type="Proteomes" id="UP000023152"/>
    </source>
</evidence>
<evidence type="ECO:0000256" key="9">
    <source>
        <dbReference type="ARBA" id="ARBA00023136"/>
    </source>
</evidence>
<evidence type="ECO:0000259" key="12">
    <source>
        <dbReference type="Pfam" id="PF07718"/>
    </source>
</evidence>
<evidence type="ECO:0000256" key="5">
    <source>
        <dbReference type="ARBA" id="ARBA00022737"/>
    </source>
</evidence>
<keyword evidence="15" id="KW-1185">Reference proteome</keyword>
<feature type="compositionally biased region" description="Basic and acidic residues" evidence="11">
    <location>
        <begin position="46"/>
        <end position="64"/>
    </location>
</feature>
<evidence type="ECO:0000256" key="7">
    <source>
        <dbReference type="ARBA" id="ARBA00022927"/>
    </source>
</evidence>
<dbReference type="GO" id="GO:0006886">
    <property type="term" value="P:intracellular protein transport"/>
    <property type="evidence" value="ECO:0007669"/>
    <property type="project" value="InterPro"/>
</dbReference>
<feature type="compositionally biased region" description="Basic and acidic residues" evidence="11">
    <location>
        <begin position="317"/>
        <end position="351"/>
    </location>
</feature>
<protein>
    <submittedName>
        <fullName evidence="14">Coatomer subunit beta</fullName>
    </submittedName>
</protein>
<dbReference type="AlphaFoldDB" id="X6M017"/>
<dbReference type="Proteomes" id="UP000023152">
    <property type="component" value="Unassembled WGS sequence"/>
</dbReference>
<dbReference type="GO" id="GO:0006888">
    <property type="term" value="P:endoplasmic reticulum to Golgi vesicle-mediated transport"/>
    <property type="evidence" value="ECO:0007669"/>
    <property type="project" value="TreeGrafter"/>
</dbReference>
<comment type="subcellular location">
    <subcellularLocation>
        <location evidence="2">Cytoplasmic vesicle</location>
        <location evidence="2">COPI-coated vesicle membrane</location>
        <topology evidence="2">Peripheral membrane protein</topology>
        <orientation evidence="2">Cytoplasmic side</orientation>
    </subcellularLocation>
    <subcellularLocation>
        <location evidence="1">Golgi apparatus membrane</location>
        <topology evidence="1">Peripheral membrane protein</topology>
        <orientation evidence="1">Cytoplasmic side</orientation>
    </subcellularLocation>
</comment>